<dbReference type="GO" id="GO:0005634">
    <property type="term" value="C:nucleus"/>
    <property type="evidence" value="ECO:0007669"/>
    <property type="project" value="UniProtKB-SubCell"/>
</dbReference>
<reference evidence="10" key="2">
    <citation type="journal article" date="2024" name="Plant">
        <title>Genomic evolution and insights into agronomic trait innovations of Sesamum species.</title>
        <authorList>
            <person name="Miao H."/>
            <person name="Wang L."/>
            <person name="Qu L."/>
            <person name="Liu H."/>
            <person name="Sun Y."/>
            <person name="Le M."/>
            <person name="Wang Q."/>
            <person name="Wei S."/>
            <person name="Zheng Y."/>
            <person name="Lin W."/>
            <person name="Duan Y."/>
            <person name="Cao H."/>
            <person name="Xiong S."/>
            <person name="Wang X."/>
            <person name="Wei L."/>
            <person name="Li C."/>
            <person name="Ma Q."/>
            <person name="Ju M."/>
            <person name="Zhao R."/>
            <person name="Li G."/>
            <person name="Mu C."/>
            <person name="Tian Q."/>
            <person name="Mei H."/>
            <person name="Zhang T."/>
            <person name="Gao T."/>
            <person name="Zhang H."/>
        </authorList>
    </citation>
    <scope>NUCLEOTIDE SEQUENCE</scope>
    <source>
        <strain evidence="10">KEN1</strain>
    </source>
</reference>
<evidence type="ECO:0000259" key="9">
    <source>
        <dbReference type="Pfam" id="PF26138"/>
    </source>
</evidence>
<comment type="similarity">
    <text evidence="3">Belongs to the HARBI1 family.</text>
</comment>
<evidence type="ECO:0000313" key="10">
    <source>
        <dbReference type="EMBL" id="KAL0410632.1"/>
    </source>
</evidence>
<dbReference type="InterPro" id="IPR027806">
    <property type="entry name" value="HARBI1_dom"/>
</dbReference>
<accession>A0AAW2U291</accession>
<feature type="domain" description="DDE Tnp4" evidence="8">
    <location>
        <begin position="102"/>
        <end position="263"/>
    </location>
</feature>
<keyword evidence="5" id="KW-0479">Metal-binding</keyword>
<evidence type="ECO:0000256" key="2">
    <source>
        <dbReference type="ARBA" id="ARBA00004123"/>
    </source>
</evidence>
<evidence type="ECO:0000259" key="8">
    <source>
        <dbReference type="Pfam" id="PF13359"/>
    </source>
</evidence>
<evidence type="ECO:0008006" key="11">
    <source>
        <dbReference type="Google" id="ProtNLM"/>
    </source>
</evidence>
<dbReference type="Pfam" id="PF26138">
    <property type="entry name" value="DUF8040"/>
    <property type="match status" value="1"/>
</dbReference>
<evidence type="ECO:0000256" key="6">
    <source>
        <dbReference type="ARBA" id="ARBA00022801"/>
    </source>
</evidence>
<comment type="caution">
    <text evidence="10">The sequence shown here is derived from an EMBL/GenBank/DDBJ whole genome shotgun (WGS) entry which is preliminary data.</text>
</comment>
<dbReference type="PANTHER" id="PTHR22930">
    <property type="match status" value="1"/>
</dbReference>
<reference evidence="10" key="1">
    <citation type="submission" date="2020-06" db="EMBL/GenBank/DDBJ databases">
        <authorList>
            <person name="Li T."/>
            <person name="Hu X."/>
            <person name="Zhang T."/>
            <person name="Song X."/>
            <person name="Zhang H."/>
            <person name="Dai N."/>
            <person name="Sheng W."/>
            <person name="Hou X."/>
            <person name="Wei L."/>
        </authorList>
    </citation>
    <scope>NUCLEOTIDE SEQUENCE</scope>
    <source>
        <strain evidence="10">KEN1</strain>
        <tissue evidence="10">Leaf</tissue>
    </source>
</reference>
<dbReference type="AlphaFoldDB" id="A0AAW2U291"/>
<evidence type="ECO:0000256" key="5">
    <source>
        <dbReference type="ARBA" id="ARBA00022723"/>
    </source>
</evidence>
<dbReference type="Pfam" id="PF13359">
    <property type="entry name" value="DDE_Tnp_4"/>
    <property type="match status" value="1"/>
</dbReference>
<dbReference type="InterPro" id="IPR045249">
    <property type="entry name" value="HARBI1-like"/>
</dbReference>
<dbReference type="GO" id="GO:0046872">
    <property type="term" value="F:metal ion binding"/>
    <property type="evidence" value="ECO:0007669"/>
    <property type="project" value="UniProtKB-KW"/>
</dbReference>
<organism evidence="10">
    <name type="scientific">Sesamum latifolium</name>
    <dbReference type="NCBI Taxonomy" id="2727402"/>
    <lineage>
        <taxon>Eukaryota</taxon>
        <taxon>Viridiplantae</taxon>
        <taxon>Streptophyta</taxon>
        <taxon>Embryophyta</taxon>
        <taxon>Tracheophyta</taxon>
        <taxon>Spermatophyta</taxon>
        <taxon>Magnoliopsida</taxon>
        <taxon>eudicotyledons</taxon>
        <taxon>Gunneridae</taxon>
        <taxon>Pentapetalae</taxon>
        <taxon>asterids</taxon>
        <taxon>lamiids</taxon>
        <taxon>Lamiales</taxon>
        <taxon>Pedaliaceae</taxon>
        <taxon>Sesamum</taxon>
    </lineage>
</organism>
<keyword evidence="6" id="KW-0378">Hydrolase</keyword>
<evidence type="ECO:0000256" key="7">
    <source>
        <dbReference type="ARBA" id="ARBA00023242"/>
    </source>
</evidence>
<dbReference type="GO" id="GO:0004518">
    <property type="term" value="F:nuclease activity"/>
    <property type="evidence" value="ECO:0007669"/>
    <property type="project" value="UniProtKB-KW"/>
</dbReference>
<sequence>MSRNAFVKLCLLLQTQGRLEDSRHVPLSSQVAMFLSVLAHHKKNRTVKYDFIRSRRTVRKHFHRVLNVVLRLHPLLLAHPTPVPPNSNCPRWKWFEGCLGALDGTYVDVRVKAQDKARYRTRKGSITINVLGVCDRDMRFIYVLAGWKGSVADSRVLRDAITRPTSLKIPRGNYYLVDSGYSNDEGLLSPYRGVCYHLKEWESENNTSQNHQEFFNMKHASARNVIERTFGLLKVRWAILRSPSFYDIDDHNHIIIACCLLHNFIRQEMSVDPLELMLNETLSQNDAENTEYIGTMETNTVWNSWRDEIAKSIYNDWRGQYNSCFSDA</sequence>
<comment type="subcellular location">
    <subcellularLocation>
        <location evidence="2">Nucleus</location>
    </subcellularLocation>
</comment>
<dbReference type="GO" id="GO:0016787">
    <property type="term" value="F:hydrolase activity"/>
    <property type="evidence" value="ECO:0007669"/>
    <property type="project" value="UniProtKB-KW"/>
</dbReference>
<dbReference type="PANTHER" id="PTHR22930:SF293">
    <property type="entry name" value="PROTEIN ALP1-LIKE"/>
    <property type="match status" value="1"/>
</dbReference>
<dbReference type="InterPro" id="IPR058353">
    <property type="entry name" value="DUF8040"/>
</dbReference>
<feature type="domain" description="DUF8040" evidence="9">
    <location>
        <begin position="1"/>
        <end position="70"/>
    </location>
</feature>
<evidence type="ECO:0000256" key="1">
    <source>
        <dbReference type="ARBA" id="ARBA00001968"/>
    </source>
</evidence>
<keyword evidence="4" id="KW-0540">Nuclease</keyword>
<dbReference type="EMBL" id="JACGWN010000013">
    <property type="protein sequence ID" value="KAL0410632.1"/>
    <property type="molecule type" value="Genomic_DNA"/>
</dbReference>
<comment type="cofactor">
    <cofactor evidence="1">
        <name>a divalent metal cation</name>
        <dbReference type="ChEBI" id="CHEBI:60240"/>
    </cofactor>
</comment>
<gene>
    <name evidence="10" type="ORF">Slati_3652900</name>
</gene>
<keyword evidence="7" id="KW-0539">Nucleus</keyword>
<proteinExistence type="inferred from homology"/>
<protein>
    <recommendedName>
        <fullName evidence="11">Transposase</fullName>
    </recommendedName>
</protein>
<name>A0AAW2U291_9LAMI</name>
<evidence type="ECO:0000256" key="3">
    <source>
        <dbReference type="ARBA" id="ARBA00006958"/>
    </source>
</evidence>
<evidence type="ECO:0000256" key="4">
    <source>
        <dbReference type="ARBA" id="ARBA00022722"/>
    </source>
</evidence>